<gene>
    <name evidence="1" type="ORF">DAMNIGENAA_38340</name>
</gene>
<protein>
    <submittedName>
        <fullName evidence="1">Uncharacterized protein</fullName>
    </submittedName>
</protein>
<organism evidence="1 2">
    <name type="scientific">Desulforhabdus amnigena</name>
    <dbReference type="NCBI Taxonomy" id="40218"/>
    <lineage>
        <taxon>Bacteria</taxon>
        <taxon>Pseudomonadati</taxon>
        <taxon>Thermodesulfobacteriota</taxon>
        <taxon>Syntrophobacteria</taxon>
        <taxon>Syntrophobacterales</taxon>
        <taxon>Syntrophobacteraceae</taxon>
        <taxon>Desulforhabdus</taxon>
    </lineage>
</organism>
<comment type="caution">
    <text evidence="1">The sequence shown here is derived from an EMBL/GenBank/DDBJ whole genome shotgun (WGS) entry which is preliminary data.</text>
</comment>
<keyword evidence="2" id="KW-1185">Reference proteome</keyword>
<evidence type="ECO:0000313" key="2">
    <source>
        <dbReference type="Proteomes" id="UP001144372"/>
    </source>
</evidence>
<reference evidence="1" key="1">
    <citation type="submission" date="2022-12" db="EMBL/GenBank/DDBJ databases">
        <title>Reference genome sequencing for broad-spectrum identification of bacterial and archaeal isolates by mass spectrometry.</title>
        <authorList>
            <person name="Sekiguchi Y."/>
            <person name="Tourlousse D.M."/>
        </authorList>
    </citation>
    <scope>NUCLEOTIDE SEQUENCE</scope>
    <source>
        <strain evidence="1">ASRB1</strain>
    </source>
</reference>
<sequence>MNLQQVSAYNRDQWNSFLAILKGCETLPSDRIEELRGTFQSYLQFRRELDAFQTQYFEPICRPDCFETKLSACCGFESIFTFFADQVITFLLSTPEEMRSIFEILQQPNKTGRCVYLGEEGCRWRVRPISCAMFLCDQAKKRVFETFPESEVQWKEFQRREKEYTWPTQPVLFDDVEKYFLKLKVDSPHMYFHKSPGLLRLKTKSGLCD</sequence>
<accession>A0A9W6FWY0</accession>
<evidence type="ECO:0000313" key="1">
    <source>
        <dbReference type="EMBL" id="GLI36401.1"/>
    </source>
</evidence>
<dbReference type="EMBL" id="BSDR01000001">
    <property type="protein sequence ID" value="GLI36401.1"/>
    <property type="molecule type" value="Genomic_DNA"/>
</dbReference>
<name>A0A9W6FWY0_9BACT</name>
<proteinExistence type="predicted"/>
<dbReference type="Proteomes" id="UP001144372">
    <property type="component" value="Unassembled WGS sequence"/>
</dbReference>
<dbReference type="AlphaFoldDB" id="A0A9W6FWY0"/>
<dbReference type="RefSeq" id="WP_281796798.1">
    <property type="nucleotide sequence ID" value="NZ_BSDR01000001.1"/>
</dbReference>